<dbReference type="AlphaFoldDB" id="A0A251UUX0"/>
<name>A0A251UUX0_HELAN</name>
<keyword evidence="4" id="KW-1185">Reference proteome</keyword>
<dbReference type="EMBL" id="MNCJ02000320">
    <property type="protein sequence ID" value="KAF5806996.1"/>
    <property type="molecule type" value="Genomic_DNA"/>
</dbReference>
<dbReference type="InParanoid" id="A0A251UUX0"/>
<proteinExistence type="predicted"/>
<evidence type="ECO:0000256" key="1">
    <source>
        <dbReference type="SAM" id="MobiDB-lite"/>
    </source>
</evidence>
<dbReference type="Proteomes" id="UP000215914">
    <property type="component" value="Chromosome 5"/>
</dbReference>
<dbReference type="Gramene" id="mRNA:HanXRQr2_Chr05g0228091">
    <property type="protein sequence ID" value="CDS:HanXRQr2_Chr05g0228091.1"/>
    <property type="gene ID" value="HanXRQr2_Chr05g0228091"/>
</dbReference>
<evidence type="ECO:0000313" key="4">
    <source>
        <dbReference type="Proteomes" id="UP000215914"/>
    </source>
</evidence>
<gene>
    <name evidence="3" type="ORF">HannXRQ_Chr05g0155071</name>
    <name evidence="2" type="ORF">HanXRQr2_Chr05g0228091</name>
</gene>
<organism evidence="3 4">
    <name type="scientific">Helianthus annuus</name>
    <name type="common">Common sunflower</name>
    <dbReference type="NCBI Taxonomy" id="4232"/>
    <lineage>
        <taxon>Eukaryota</taxon>
        <taxon>Viridiplantae</taxon>
        <taxon>Streptophyta</taxon>
        <taxon>Embryophyta</taxon>
        <taxon>Tracheophyta</taxon>
        <taxon>Spermatophyta</taxon>
        <taxon>Magnoliopsida</taxon>
        <taxon>eudicotyledons</taxon>
        <taxon>Gunneridae</taxon>
        <taxon>Pentapetalae</taxon>
        <taxon>asterids</taxon>
        <taxon>campanulids</taxon>
        <taxon>Asterales</taxon>
        <taxon>Asteraceae</taxon>
        <taxon>Asteroideae</taxon>
        <taxon>Heliantheae alliance</taxon>
        <taxon>Heliantheae</taxon>
        <taxon>Helianthus</taxon>
    </lineage>
</organism>
<reference evidence="3" key="2">
    <citation type="submission" date="2017-02" db="EMBL/GenBank/DDBJ databases">
        <title>Sunflower complete genome.</title>
        <authorList>
            <person name="Langlade N."/>
            <person name="Munos S."/>
        </authorList>
    </citation>
    <scope>NUCLEOTIDE SEQUENCE [LARGE SCALE GENOMIC DNA]</scope>
    <source>
        <tissue evidence="3">Leaves</tissue>
    </source>
</reference>
<protein>
    <submittedName>
        <fullName evidence="3">Uncharacterized protein</fullName>
    </submittedName>
</protein>
<sequence>MEESDLQGKTGVRERREYCKERDTYGPTTNPYGGDHAIRRRVHPYLAVRRMSVPSVMSIRWYSILQPIWLQVEVPDYLQRPHS</sequence>
<evidence type="ECO:0000313" key="3">
    <source>
        <dbReference type="EMBL" id="OTG26111.1"/>
    </source>
</evidence>
<accession>A0A251UUX0</accession>
<evidence type="ECO:0000313" key="2">
    <source>
        <dbReference type="EMBL" id="KAF5806996.1"/>
    </source>
</evidence>
<reference evidence="2" key="3">
    <citation type="submission" date="2020-06" db="EMBL/GenBank/DDBJ databases">
        <title>Helianthus annuus Genome sequencing and assembly Release 2.</title>
        <authorList>
            <person name="Gouzy J."/>
            <person name="Langlade N."/>
            <person name="Munos S."/>
        </authorList>
    </citation>
    <scope>NUCLEOTIDE SEQUENCE</scope>
    <source>
        <tissue evidence="2">Leaves</tissue>
    </source>
</reference>
<dbReference type="EMBL" id="CM007894">
    <property type="protein sequence ID" value="OTG26111.1"/>
    <property type="molecule type" value="Genomic_DNA"/>
</dbReference>
<reference evidence="2 4" key="1">
    <citation type="journal article" date="2017" name="Nature">
        <title>The sunflower genome provides insights into oil metabolism, flowering and Asterid evolution.</title>
        <authorList>
            <person name="Badouin H."/>
            <person name="Gouzy J."/>
            <person name="Grassa C.J."/>
            <person name="Murat F."/>
            <person name="Staton S.E."/>
            <person name="Cottret L."/>
            <person name="Lelandais-Briere C."/>
            <person name="Owens G.L."/>
            <person name="Carrere S."/>
            <person name="Mayjonade B."/>
            <person name="Legrand L."/>
            <person name="Gill N."/>
            <person name="Kane N.C."/>
            <person name="Bowers J.E."/>
            <person name="Hubner S."/>
            <person name="Bellec A."/>
            <person name="Berard A."/>
            <person name="Berges H."/>
            <person name="Blanchet N."/>
            <person name="Boniface M.C."/>
            <person name="Brunel D."/>
            <person name="Catrice O."/>
            <person name="Chaidir N."/>
            <person name="Claudel C."/>
            <person name="Donnadieu C."/>
            <person name="Faraut T."/>
            <person name="Fievet G."/>
            <person name="Helmstetter N."/>
            <person name="King M."/>
            <person name="Knapp S.J."/>
            <person name="Lai Z."/>
            <person name="Le Paslier M.C."/>
            <person name="Lippi Y."/>
            <person name="Lorenzon L."/>
            <person name="Mandel J.R."/>
            <person name="Marage G."/>
            <person name="Marchand G."/>
            <person name="Marquand E."/>
            <person name="Bret-Mestries E."/>
            <person name="Morien E."/>
            <person name="Nambeesan S."/>
            <person name="Nguyen T."/>
            <person name="Pegot-Espagnet P."/>
            <person name="Pouilly N."/>
            <person name="Raftis F."/>
            <person name="Sallet E."/>
            <person name="Schiex T."/>
            <person name="Thomas J."/>
            <person name="Vandecasteele C."/>
            <person name="Vares D."/>
            <person name="Vear F."/>
            <person name="Vautrin S."/>
            <person name="Crespi M."/>
            <person name="Mangin B."/>
            <person name="Burke J.M."/>
            <person name="Salse J."/>
            <person name="Munos S."/>
            <person name="Vincourt P."/>
            <person name="Rieseberg L.H."/>
            <person name="Langlade N.B."/>
        </authorList>
    </citation>
    <scope>NUCLEOTIDE SEQUENCE [LARGE SCALE GENOMIC DNA]</scope>
    <source>
        <strain evidence="4">cv. SF193</strain>
        <tissue evidence="2">Leaves</tissue>
    </source>
</reference>
<feature type="region of interest" description="Disordered" evidence="1">
    <location>
        <begin position="1"/>
        <end position="36"/>
    </location>
</feature>
<feature type="compositionally biased region" description="Basic and acidic residues" evidence="1">
    <location>
        <begin position="11"/>
        <end position="24"/>
    </location>
</feature>